<dbReference type="SMART" id="SM01340">
    <property type="entry name" value="DNA_mis_repair"/>
    <property type="match status" value="1"/>
</dbReference>
<reference evidence="8 9" key="1">
    <citation type="submission" date="2022-01" db="EMBL/GenBank/DDBJ databases">
        <title>Collection of gut derived symbiotic bacterial strains cultured from healthy donors.</title>
        <authorList>
            <person name="Lin H."/>
            <person name="Kohout C."/>
            <person name="Waligurski E."/>
            <person name="Pamer E.G."/>
        </authorList>
    </citation>
    <scope>NUCLEOTIDE SEQUENCE [LARGE SCALE GENOMIC DNA]</scope>
    <source>
        <strain evidence="8 9">DFI.7.58</strain>
    </source>
</reference>
<dbReference type="SUPFAM" id="SSF118116">
    <property type="entry name" value="DNA mismatch repair protein MutL"/>
    <property type="match status" value="1"/>
</dbReference>
<keyword evidence="2 4" id="KW-0227">DNA damage</keyword>
<keyword evidence="8" id="KW-0378">Hydrolase</keyword>
<dbReference type="InterPro" id="IPR036890">
    <property type="entry name" value="HATPase_C_sf"/>
</dbReference>
<feature type="region of interest" description="Disordered" evidence="5">
    <location>
        <begin position="338"/>
        <end position="403"/>
    </location>
</feature>
<comment type="caution">
    <text evidence="8">The sequence shown here is derived from an EMBL/GenBank/DDBJ whole genome shotgun (WGS) entry which is preliminary data.</text>
</comment>
<dbReference type="SUPFAM" id="SSF54211">
    <property type="entry name" value="Ribosomal protein S5 domain 2-like"/>
    <property type="match status" value="1"/>
</dbReference>
<keyword evidence="8" id="KW-0255">Endonuclease</keyword>
<dbReference type="EMBL" id="JAKNHQ010000010">
    <property type="protein sequence ID" value="MCG4610987.1"/>
    <property type="molecule type" value="Genomic_DNA"/>
</dbReference>
<dbReference type="PANTHER" id="PTHR10073">
    <property type="entry name" value="DNA MISMATCH REPAIR PROTEIN MLH, PMS, MUTL"/>
    <property type="match status" value="1"/>
</dbReference>
<protein>
    <recommendedName>
        <fullName evidence="4">DNA mismatch repair protein MutL</fullName>
    </recommendedName>
</protein>
<sequence>MGKINVLDKHVAELIAAGEVVERPSSVIKELVENAVDAGATVLTVEIKNGGTTFMRVTDNGCGIAREDVPVAFLRHATSKVKVQDDLENIATLGFRGEALASIAAVAHVELLTRTADELAGTHYVIFGGEEECCEDAGCAQGTTFVVRDLFYNTPARMKFLKKDVTEANAVAAVMDRLALSHPEVSVRFIRDGKETLHTPGDGKLKSAIYAVFGKEFTAGLMPVEYAYNGVEVSGFVSKPANARPNRSMQHFFLNGRYVKSRTAMVALEEAFKGSLMVGKMPACVLHLRMAYGSVDVNVHPAKIEVRFSNERPIFDAVYHGVKTALNQWDSPHVMKLERPAQAPFPKTRTVEQLPLRTEQPVPQKAVETEHAVQEPDATPKPEAPSLPIKPAEPLPGLAVNDSGAPAGLTRTFGADMRFADVAGPEDEEWAAVEALPQPEAVKEEQPVPTEQIPAEQTPTETLLPKQERPPARLVGEAFGTYIILERGDELVLIDKHAAHERMLYEELKANRGTAAHQMLLEPVTVTLEKNEYAAVLNALDLFEQAGFELEDFGAGTVLVRSAPLILGGEDIADAVMEMAGYLASSKNDLTTERLDWLYHNVACRAAVKAGDESHPEELLALADRLEQNSQIRYCPHGRPVSILLKKRDLEKQFGRV</sequence>
<dbReference type="PANTHER" id="PTHR10073:SF12">
    <property type="entry name" value="DNA MISMATCH REPAIR PROTEIN MLH1"/>
    <property type="match status" value="1"/>
</dbReference>
<dbReference type="PROSITE" id="PS00058">
    <property type="entry name" value="DNA_MISMATCH_REPAIR_1"/>
    <property type="match status" value="1"/>
</dbReference>
<dbReference type="InterPro" id="IPR002099">
    <property type="entry name" value="MutL/Mlh/PMS"/>
</dbReference>
<keyword evidence="9" id="KW-1185">Reference proteome</keyword>
<evidence type="ECO:0000259" key="6">
    <source>
        <dbReference type="SMART" id="SM00853"/>
    </source>
</evidence>
<keyword evidence="8" id="KW-0540">Nuclease</keyword>
<dbReference type="RefSeq" id="WP_087234880.1">
    <property type="nucleotide sequence ID" value="NZ_JAKNHQ010000010.1"/>
</dbReference>
<dbReference type="Gene3D" id="3.30.565.10">
    <property type="entry name" value="Histidine kinase-like ATPase, C-terminal domain"/>
    <property type="match status" value="1"/>
</dbReference>
<dbReference type="SUPFAM" id="SSF55874">
    <property type="entry name" value="ATPase domain of HSP90 chaperone/DNA topoisomerase II/histidine kinase"/>
    <property type="match status" value="1"/>
</dbReference>
<comment type="similarity">
    <text evidence="1 4">Belongs to the DNA mismatch repair MutL/HexB family.</text>
</comment>
<dbReference type="CDD" id="cd16926">
    <property type="entry name" value="HATPase_MutL-MLH-PMS-like"/>
    <property type="match status" value="1"/>
</dbReference>
<evidence type="ECO:0000256" key="4">
    <source>
        <dbReference type="HAMAP-Rule" id="MF_00149"/>
    </source>
</evidence>
<feature type="domain" description="DNA mismatch repair protein S5" evidence="7">
    <location>
        <begin position="209"/>
        <end position="327"/>
    </location>
</feature>
<organism evidence="8 9">
    <name type="scientific">Anaeromassilibacillus senegalensis</name>
    <dbReference type="NCBI Taxonomy" id="1673717"/>
    <lineage>
        <taxon>Bacteria</taxon>
        <taxon>Bacillati</taxon>
        <taxon>Bacillota</taxon>
        <taxon>Clostridia</taxon>
        <taxon>Eubacteriales</taxon>
        <taxon>Acutalibacteraceae</taxon>
        <taxon>Anaeromassilibacillus</taxon>
    </lineage>
</organism>
<dbReference type="InterPro" id="IPR020667">
    <property type="entry name" value="DNA_mismatch_repair_MutL"/>
</dbReference>
<dbReference type="HAMAP" id="MF_00149">
    <property type="entry name" value="DNA_mis_repair"/>
    <property type="match status" value="1"/>
</dbReference>
<dbReference type="InterPro" id="IPR042120">
    <property type="entry name" value="MutL_C_dimsub"/>
</dbReference>
<dbReference type="CDD" id="cd00782">
    <property type="entry name" value="MutL_Trans"/>
    <property type="match status" value="1"/>
</dbReference>
<evidence type="ECO:0000256" key="1">
    <source>
        <dbReference type="ARBA" id="ARBA00006082"/>
    </source>
</evidence>
<dbReference type="GO" id="GO:0004519">
    <property type="term" value="F:endonuclease activity"/>
    <property type="evidence" value="ECO:0007669"/>
    <property type="project" value="UniProtKB-KW"/>
</dbReference>
<keyword evidence="3 4" id="KW-0234">DNA repair</keyword>
<dbReference type="InterPro" id="IPR020568">
    <property type="entry name" value="Ribosomal_Su5_D2-typ_SF"/>
</dbReference>
<dbReference type="Pfam" id="PF08676">
    <property type="entry name" value="MutL_C"/>
    <property type="match status" value="1"/>
</dbReference>
<dbReference type="Pfam" id="PF01119">
    <property type="entry name" value="DNA_mis_repair"/>
    <property type="match status" value="1"/>
</dbReference>
<dbReference type="InterPro" id="IPR014721">
    <property type="entry name" value="Ribsml_uS5_D2-typ_fold_subgr"/>
</dbReference>
<dbReference type="Gene3D" id="3.30.230.10">
    <property type="match status" value="1"/>
</dbReference>
<evidence type="ECO:0000256" key="3">
    <source>
        <dbReference type="ARBA" id="ARBA00023204"/>
    </source>
</evidence>
<dbReference type="Pfam" id="PF13589">
    <property type="entry name" value="HATPase_c_3"/>
    <property type="match status" value="1"/>
</dbReference>
<dbReference type="InterPro" id="IPR042121">
    <property type="entry name" value="MutL_C_regsub"/>
</dbReference>
<dbReference type="InterPro" id="IPR037198">
    <property type="entry name" value="MutL_C_sf"/>
</dbReference>
<dbReference type="Gene3D" id="3.30.1370.100">
    <property type="entry name" value="MutL, C-terminal domain, regulatory subdomain"/>
    <property type="match status" value="1"/>
</dbReference>
<evidence type="ECO:0000313" key="8">
    <source>
        <dbReference type="EMBL" id="MCG4610987.1"/>
    </source>
</evidence>
<dbReference type="Gene3D" id="3.30.1540.20">
    <property type="entry name" value="MutL, C-terminal domain, dimerisation subdomain"/>
    <property type="match status" value="1"/>
</dbReference>
<evidence type="ECO:0000259" key="7">
    <source>
        <dbReference type="SMART" id="SM01340"/>
    </source>
</evidence>
<dbReference type="InterPro" id="IPR014762">
    <property type="entry name" value="DNA_mismatch_repair_CS"/>
</dbReference>
<evidence type="ECO:0000256" key="5">
    <source>
        <dbReference type="SAM" id="MobiDB-lite"/>
    </source>
</evidence>
<dbReference type="InterPro" id="IPR038973">
    <property type="entry name" value="MutL/Mlh/Pms-like"/>
</dbReference>
<dbReference type="NCBIfam" id="TIGR00585">
    <property type="entry name" value="mutl"/>
    <property type="match status" value="1"/>
</dbReference>
<dbReference type="InterPro" id="IPR013507">
    <property type="entry name" value="DNA_mismatch_S5_2-like"/>
</dbReference>
<proteinExistence type="inferred from homology"/>
<accession>A0ABS9ML73</accession>
<evidence type="ECO:0000256" key="2">
    <source>
        <dbReference type="ARBA" id="ARBA00022763"/>
    </source>
</evidence>
<feature type="compositionally biased region" description="Basic and acidic residues" evidence="5">
    <location>
        <begin position="367"/>
        <end position="380"/>
    </location>
</feature>
<evidence type="ECO:0000313" key="9">
    <source>
        <dbReference type="Proteomes" id="UP001298681"/>
    </source>
</evidence>
<dbReference type="SMART" id="SM00853">
    <property type="entry name" value="MutL_C"/>
    <property type="match status" value="1"/>
</dbReference>
<gene>
    <name evidence="4 8" type="primary">mutL</name>
    <name evidence="8" type="ORF">L0P57_08575</name>
</gene>
<dbReference type="InterPro" id="IPR014790">
    <property type="entry name" value="MutL_C"/>
</dbReference>
<name>A0ABS9ML73_9FIRM</name>
<feature type="domain" description="MutL C-terminal dimerisation" evidence="6">
    <location>
        <begin position="474"/>
        <end position="614"/>
    </location>
</feature>
<comment type="function">
    <text evidence="4">This protein is involved in the repair of mismatches in DNA. It is required for dam-dependent methyl-directed DNA mismatch repair. May act as a 'molecular matchmaker', a protein that promotes the formation of a stable complex between two or more DNA-binding proteins in an ATP-dependent manner without itself being part of a final effector complex.</text>
</comment>
<dbReference type="Proteomes" id="UP001298681">
    <property type="component" value="Unassembled WGS sequence"/>
</dbReference>